<dbReference type="AlphaFoldDB" id="E2B1F2"/>
<dbReference type="Proteomes" id="UP000000311">
    <property type="component" value="Unassembled WGS sequence"/>
</dbReference>
<feature type="compositionally biased region" description="Basic and acidic residues" evidence="1">
    <location>
        <begin position="67"/>
        <end position="81"/>
    </location>
</feature>
<reference evidence="2 3" key="1">
    <citation type="journal article" date="2010" name="Science">
        <title>Genomic comparison of the ants Camponotus floridanus and Harpegnathos saltator.</title>
        <authorList>
            <person name="Bonasio R."/>
            <person name="Zhang G."/>
            <person name="Ye C."/>
            <person name="Mutti N.S."/>
            <person name="Fang X."/>
            <person name="Qin N."/>
            <person name="Donahue G."/>
            <person name="Yang P."/>
            <person name="Li Q."/>
            <person name="Li C."/>
            <person name="Zhang P."/>
            <person name="Huang Z."/>
            <person name="Berger S.L."/>
            <person name="Reinberg D."/>
            <person name="Wang J."/>
            <person name="Liebig J."/>
        </authorList>
    </citation>
    <scope>NUCLEOTIDE SEQUENCE [LARGE SCALE GENOMIC DNA]</scope>
    <source>
        <strain evidence="3">C129</strain>
    </source>
</reference>
<feature type="compositionally biased region" description="Basic and acidic residues" evidence="1">
    <location>
        <begin position="27"/>
        <end position="37"/>
    </location>
</feature>
<protein>
    <submittedName>
        <fullName evidence="2">Uncharacterized protein</fullName>
    </submittedName>
</protein>
<gene>
    <name evidence="2" type="ORF">EAG_01173</name>
</gene>
<feature type="region of interest" description="Disordered" evidence="1">
    <location>
        <begin position="1"/>
        <end position="114"/>
    </location>
</feature>
<dbReference type="EMBL" id="GL444886">
    <property type="protein sequence ID" value="EFN60495.1"/>
    <property type="molecule type" value="Genomic_DNA"/>
</dbReference>
<sequence>MRLTWINGTFPRGRRAPRRSSGLGATADREASRGREKEEEENDDDDDDDDAPPRLASQKAAPLVVRVIDDRENMRARKKDPPLAASLLRGTLSARGPRDCHADGSGSCHGLPET</sequence>
<keyword evidence="3" id="KW-1185">Reference proteome</keyword>
<organism evidence="3">
    <name type="scientific">Camponotus floridanus</name>
    <name type="common">Florida carpenter ant</name>
    <dbReference type="NCBI Taxonomy" id="104421"/>
    <lineage>
        <taxon>Eukaryota</taxon>
        <taxon>Metazoa</taxon>
        <taxon>Ecdysozoa</taxon>
        <taxon>Arthropoda</taxon>
        <taxon>Hexapoda</taxon>
        <taxon>Insecta</taxon>
        <taxon>Pterygota</taxon>
        <taxon>Neoptera</taxon>
        <taxon>Endopterygota</taxon>
        <taxon>Hymenoptera</taxon>
        <taxon>Apocrita</taxon>
        <taxon>Aculeata</taxon>
        <taxon>Formicoidea</taxon>
        <taxon>Formicidae</taxon>
        <taxon>Formicinae</taxon>
        <taxon>Camponotus</taxon>
    </lineage>
</organism>
<evidence type="ECO:0000313" key="2">
    <source>
        <dbReference type="EMBL" id="EFN60495.1"/>
    </source>
</evidence>
<name>E2B1F2_CAMFO</name>
<accession>E2B1F2</accession>
<evidence type="ECO:0000313" key="3">
    <source>
        <dbReference type="Proteomes" id="UP000000311"/>
    </source>
</evidence>
<feature type="compositionally biased region" description="Acidic residues" evidence="1">
    <location>
        <begin position="38"/>
        <end position="50"/>
    </location>
</feature>
<evidence type="ECO:0000256" key="1">
    <source>
        <dbReference type="SAM" id="MobiDB-lite"/>
    </source>
</evidence>
<proteinExistence type="predicted"/>
<dbReference type="InParanoid" id="E2B1F2"/>